<feature type="domain" description="Photolyase/cryptochrome alpha/beta" evidence="8">
    <location>
        <begin position="2313"/>
        <end position="2443"/>
    </location>
</feature>
<dbReference type="InterPro" id="IPR006050">
    <property type="entry name" value="DNA_photolyase_N"/>
</dbReference>
<name>A0AAV2Z9P9_9STRA</name>
<protein>
    <recommendedName>
        <fullName evidence="11">Calmodulin</fullName>
    </recommendedName>
</protein>
<evidence type="ECO:0000256" key="5">
    <source>
        <dbReference type="PIRSR" id="PIRSR602081-1"/>
    </source>
</evidence>
<feature type="binding site" evidence="5">
    <location>
        <begin position="2585"/>
        <end position="2589"/>
    </location>
    <ligand>
        <name>FAD</name>
        <dbReference type="ChEBI" id="CHEBI:57692"/>
    </ligand>
</feature>
<comment type="caution">
    <text evidence="9">The sequence shown here is derived from an EMBL/GenBank/DDBJ whole genome shotgun (WGS) entry which is preliminary data.</text>
</comment>
<evidence type="ECO:0000256" key="4">
    <source>
        <dbReference type="ARBA" id="ARBA00022837"/>
    </source>
</evidence>
<dbReference type="Gene3D" id="1.25.40.80">
    <property type="match status" value="2"/>
</dbReference>
<dbReference type="PROSITE" id="PS00018">
    <property type="entry name" value="EF_HAND_1"/>
    <property type="match status" value="7"/>
</dbReference>
<dbReference type="SUPFAM" id="SSF48173">
    <property type="entry name" value="Cryptochrome/photolyase FAD-binding domain"/>
    <property type="match status" value="2"/>
</dbReference>
<feature type="domain" description="EF-hand" evidence="7">
    <location>
        <begin position="774"/>
        <end position="804"/>
    </location>
</feature>
<dbReference type="Pfam" id="PF13499">
    <property type="entry name" value="EF-hand_7"/>
    <property type="match status" value="3"/>
</dbReference>
<gene>
    <name evidence="9" type="ORF">N0F65_004261</name>
</gene>
<dbReference type="GO" id="GO:0005509">
    <property type="term" value="F:calcium ion binding"/>
    <property type="evidence" value="ECO:0007669"/>
    <property type="project" value="InterPro"/>
</dbReference>
<feature type="domain" description="EF-hand" evidence="7">
    <location>
        <begin position="1124"/>
        <end position="1159"/>
    </location>
</feature>
<dbReference type="PANTHER" id="PTHR11455">
    <property type="entry name" value="CRYPTOCHROME"/>
    <property type="match status" value="1"/>
</dbReference>
<evidence type="ECO:0000313" key="9">
    <source>
        <dbReference type="EMBL" id="DBA04153.1"/>
    </source>
</evidence>
<dbReference type="GO" id="GO:0005634">
    <property type="term" value="C:nucleus"/>
    <property type="evidence" value="ECO:0007669"/>
    <property type="project" value="TreeGrafter"/>
</dbReference>
<dbReference type="PROSITE" id="PS51645">
    <property type="entry name" value="PHR_CRY_ALPHA_BETA"/>
    <property type="match status" value="2"/>
</dbReference>
<accession>A0AAV2Z9P9</accession>
<comment type="cofactor">
    <cofactor evidence="5">
        <name>FAD</name>
        <dbReference type="ChEBI" id="CHEBI:57692"/>
    </cofactor>
    <text evidence="5">Binds 1 FAD per subunit.</text>
</comment>
<evidence type="ECO:0008006" key="11">
    <source>
        <dbReference type="Google" id="ProtNLM"/>
    </source>
</evidence>
<feature type="compositionally biased region" description="Pro residues" evidence="6">
    <location>
        <begin position="2285"/>
        <end position="2296"/>
    </location>
</feature>
<dbReference type="Gene3D" id="1.10.579.10">
    <property type="entry name" value="DNA Cyclobutane Dipyrimidine Photolyase, subunit A, domain 3"/>
    <property type="match status" value="2"/>
</dbReference>
<dbReference type="EMBL" id="DAKRPA010000011">
    <property type="protein sequence ID" value="DBA04153.1"/>
    <property type="molecule type" value="Genomic_DNA"/>
</dbReference>
<evidence type="ECO:0000256" key="6">
    <source>
        <dbReference type="SAM" id="MobiDB-lite"/>
    </source>
</evidence>
<dbReference type="InterPro" id="IPR018247">
    <property type="entry name" value="EF_Hand_1_Ca_BS"/>
</dbReference>
<feature type="domain" description="Photolyase/cryptochrome alpha/beta" evidence="8">
    <location>
        <begin position="1674"/>
        <end position="1804"/>
    </location>
</feature>
<feature type="region of interest" description="Disordered" evidence="6">
    <location>
        <begin position="1033"/>
        <end position="1061"/>
    </location>
</feature>
<dbReference type="Proteomes" id="UP001146120">
    <property type="component" value="Unassembled WGS sequence"/>
</dbReference>
<feature type="binding site" evidence="5">
    <location>
        <begin position="2627"/>
        <end position="2634"/>
    </location>
    <ligand>
        <name>FAD</name>
        <dbReference type="ChEBI" id="CHEBI:57692"/>
    </ligand>
</feature>
<dbReference type="GO" id="GO:0071949">
    <property type="term" value="F:FAD binding"/>
    <property type="evidence" value="ECO:0007669"/>
    <property type="project" value="TreeGrafter"/>
</dbReference>
<dbReference type="GO" id="GO:0003677">
    <property type="term" value="F:DNA binding"/>
    <property type="evidence" value="ECO:0007669"/>
    <property type="project" value="TreeGrafter"/>
</dbReference>
<proteinExistence type="inferred from homology"/>
<reference evidence="9" key="2">
    <citation type="journal article" date="2023" name="Microbiol Resour">
        <title>Decontamination and Annotation of the Draft Genome Sequence of the Oomycete Lagenidium giganteum ARSEF 373.</title>
        <authorList>
            <person name="Morgan W.R."/>
            <person name="Tartar A."/>
        </authorList>
    </citation>
    <scope>NUCLEOTIDE SEQUENCE</scope>
    <source>
        <strain evidence="9">ARSEF 373</strain>
    </source>
</reference>
<dbReference type="GO" id="GO:0043153">
    <property type="term" value="P:entrainment of circadian clock by photoperiod"/>
    <property type="evidence" value="ECO:0007669"/>
    <property type="project" value="TreeGrafter"/>
</dbReference>
<dbReference type="Gene3D" id="3.40.50.620">
    <property type="entry name" value="HUPs"/>
    <property type="match status" value="2"/>
</dbReference>
<evidence type="ECO:0000256" key="2">
    <source>
        <dbReference type="ARBA" id="ARBA00022630"/>
    </source>
</evidence>
<feature type="domain" description="EF-hand" evidence="7">
    <location>
        <begin position="805"/>
        <end position="840"/>
    </location>
</feature>
<dbReference type="Pfam" id="PF00875">
    <property type="entry name" value="DNA_photolyase"/>
    <property type="match status" value="2"/>
</dbReference>
<dbReference type="InterPro" id="IPR036155">
    <property type="entry name" value="Crypto/Photolyase_N_sf"/>
</dbReference>
<sequence>MSPQPGKQRISGQSMPRLRLHLRVRGRRTWAADLVGAVMLLELWWHTRAAQAASLTLQLQVGKRLAVTIHSMTLHDGMGGAAAVGSFGRPGGSLSPSKTPTSLTQWNYMQQESAEQVDISKLQGSIQTALRERGIMAWVNLGLSLDKAHAQSDSSGLGKGTVKRVLNDNNIMVSDVVSLVCLELAPTYPSSIYRCGDVQDARAIIKAICNNDNGKVSAESVKNLLCGTLSGKRLELVQSVFEQLDRKRVGYIGYQDIQAVHDAAKHPSVMFGEKTPDQVQEEFQASFLAATRNIGTSFVNLYQWLSYFQYVGGLVPSDEYFELLMKRVWKAPTRTTLSDAAGTYTTVQSMNYTNSKTTTPPTSLLDALKDNNFGLNVGSVGGLNASTSAPPPPPIVTSRSSSFASDVISPRATQTTNEFLKGSQFAACMVDPSLRTPPTQKRGSANESAVGGRLHHIDAGTLSVLNRLRVVLRERGLKALVELTRNIRLCDEDLDGMLNLAEYKQALKDETFGLSDVDLRCLFKHLDHQHRGLVPVAAVLDVIREPMNPRRAHLVRTAFQSIDQNGSNTLDATEIVQAYDASKHPDVIAGRKREEEVFHEFLENFDVDVSADNGKIALDQWEQYYQNLSFFVVDDDFFELMIRNTWQLTNNQLGSEFYSSRVEKHLMSAAGQVLNPASPNQKRLMRGIMSGNTSRQAFAILQPDLQDHHAALMVSEKQGVLHHSITAAGPAGTAMGGAHPYLYSTNKQSKELRRVVHQLRTALKDQGAVGFISLQRKFRLMDDDENGSISIDEFQRALKESKVHLPPADVQNLFHYFDANHDGSIDFDEFLLGVREPMNERRTLLVRMAFDIIDKDGNGVLEVSDIVDVYDARKHPDVLSGRKTKHEVFTEFLETFDVDHLHDGKITYEEWTRYYTNISASIDDDDYFELMMHNAWHISGGQGWCANTSNRRVLVTHADGSTSVEEVKNDIGVKKEDVARVLAKQLAARGPLSSTNFYDVLDHTTPRTSSQVPVRKHSSNTSQSIAQCLTMDTGANAGSSTTTRRRGSLPPGVSTSSSNAALEKREHPVGVQAIITKLRAALKERGAHGFCGLSRKFRIMDDDGNGSISLSEFKKAMQECELNLSDPDLRILFQYFDSDRSGSISLNEFLVGVRDPMSERRMGFVKEAFRLMDKDGNGLLEPSDIVEAYDASKHPDVMSGRKTQDDIFREFLETFDVDGVHNGKITWEQWVHYYNNISASIDDDDYFELMMRNAWHISGGTGWCENTTNRRVLVTLADGTDVVKEIKNDLGVKPSQYQERLRAQEKLDNIAKISNSTALDLVDKATPAQGFPPQPAGKKIMSLREASTAAPVASMANVRSLAQLSSTRPTDGEMLYHAIRRRMRQRTVADVVALRRRVLQVIDPKTGTISAAQSCECLKALGVTLSEEQAVVLFGYMLQSPESVALDQSTTSSIGARYLQNQTANASRFSAKKFLQCLIGRLSPSCAEQVMRVFAKLQAGGKGRVFPVALARSFQANNHPDVKLGIATPTQVFQDFAMNFEVSSGSSSSSSHGGGNGGGDGAIPFEQFEAYCVHLRATLDSDELFNLLLRDCFRADRSASLSDVAPLVAVHAPLRASTYFSIRSIAAASASVHSSRAGADQDARMPHTTDLASAFQSFTDQQPRPRQPDERRRRRALVWFRRDLRLHDNLSLHAALQDADSNTIVIPVYIVHRPIKKRCGAVRFQFLLECIRDLEEALQRAGSQLVVLRGEALEVFKIVLPAWGITDLFFEDFVAPYALERDQEIKTLARQLKVRVTSVNGATLFDPRQIIARNGGTVPTDFHKFLKVVAEMPQPSLPIPAPASIPGFLIAKTQLVSLLDAYCRSFLGHSADALVGMQSEPFSPPILEEFGMNPPSKHSFLYGGESRALVLLDEFCRDHARVGAFDKPRSSPVAVNTPSTTGLSAYVVFGCISPREFFYRIMYIQLEFHGVRSDPSATLDGQLMWREFFYCYAVGVPNFDTQDQNAMCKQITWRLAEMPDPDSEDTLDEDTKLAISHFRSWSTGRTGFPWIDAVMRQIRQEGWAHHLARHAVACFLTRGDLYISWLRGAYFFQEYLIDMDWAINIGNWLWVSSSCFYHNIHLVHSPSTFPQPWDRKGLFIRKYVPELRKMPARYIFEPWRAPLRVQRAAGCLIGKHYPFPMVDHPTASRRCISGLERFHHREEASNTTAAVVTTIRFVVVVASNDGAHAVGVAVSKHSVVVVARLLDLETLVPGLLTSADDVASALAAADAASREPAASNDAMPAPTPAPPAVPLPASLPAPAASAAASKKPMRGLVWFRRDLRIHDNLALHAALQHLPRGMKLLPLYIIKRPDIMLCGVNRFQFLIESVSGLSEAIAARGSRLIIARGDAQAVLERVIPAWGITHLFFDGVSEPFACDRDDRVVAYAKSQGVEVETTNGCTLYDLDAVIAKHHGRAPKTYTSFLRTIAPFPLPPKPLATPETLPKPEFMPSELYQQLTEHWKTEAAVDDTVSAQLATIAGPEQRFMIPEVTEFGYEVPVRHSFIYGGEAIALNILSEYCKNEGRVVKFEKPKTSPAETCPSSSTTSLSPYLYFGCLSPRTFYHCVREIQERHKKASSAPPVSLDGQLLWREFFHCNGRANPFFDKMEENPLCLQIDWRWHTIPTRESDMTEDEKLARTQFEAWKEGQTGYPWIDAIMIQLKEEGWMHHLARHSVACFLTRGDLYISWVRGLEVFQERLIDHYWCINAGNWLWLSSSAFFSAYFRVYSPSTFGKKWDPEGKYIKKYIPALRKMPTKYIYEPWKAPVTVQRTAGCLIGKDYPFPIVDHKIAMRRCMEGMKNSYAQRRYGVSPLTGPASPRGKRPRDDDSDTSDDSLCVY</sequence>
<feature type="region of interest" description="Disordered" evidence="6">
    <location>
        <begin position="2275"/>
        <end position="2296"/>
    </location>
</feature>
<evidence type="ECO:0000256" key="1">
    <source>
        <dbReference type="ARBA" id="ARBA00005862"/>
    </source>
</evidence>
<dbReference type="GO" id="GO:0003904">
    <property type="term" value="F:deoxyribodipyrimidine photo-lyase activity"/>
    <property type="evidence" value="ECO:0007669"/>
    <property type="project" value="TreeGrafter"/>
</dbReference>
<keyword evidence="3 5" id="KW-0274">FAD</keyword>
<dbReference type="InterPro" id="IPR014729">
    <property type="entry name" value="Rossmann-like_a/b/a_fold"/>
</dbReference>
<dbReference type="PANTHER" id="PTHR11455:SF9">
    <property type="entry name" value="CRYPTOCHROME CIRCADIAN CLOCK 5 ISOFORM X1"/>
    <property type="match status" value="1"/>
</dbReference>
<dbReference type="CDD" id="cd00051">
    <property type="entry name" value="EFh"/>
    <property type="match status" value="3"/>
</dbReference>
<keyword evidence="2 5" id="KW-0285">Flavoprotein</keyword>
<dbReference type="InterPro" id="IPR036134">
    <property type="entry name" value="Crypto/Photolyase_FAD-like_sf"/>
</dbReference>
<evidence type="ECO:0000313" key="10">
    <source>
        <dbReference type="Proteomes" id="UP001146120"/>
    </source>
</evidence>
<dbReference type="InterPro" id="IPR011992">
    <property type="entry name" value="EF-hand-dom_pair"/>
</dbReference>
<organism evidence="9 10">
    <name type="scientific">Lagenidium giganteum</name>
    <dbReference type="NCBI Taxonomy" id="4803"/>
    <lineage>
        <taxon>Eukaryota</taxon>
        <taxon>Sar</taxon>
        <taxon>Stramenopiles</taxon>
        <taxon>Oomycota</taxon>
        <taxon>Peronosporomycetes</taxon>
        <taxon>Pythiales</taxon>
        <taxon>Pythiaceae</taxon>
    </lineage>
</organism>
<dbReference type="SUPFAM" id="SSF47473">
    <property type="entry name" value="EF-hand"/>
    <property type="match status" value="4"/>
</dbReference>
<feature type="domain" description="EF-hand" evidence="7">
    <location>
        <begin position="550"/>
        <end position="585"/>
    </location>
</feature>
<dbReference type="SUPFAM" id="SSF52425">
    <property type="entry name" value="Cryptochrome/photolyase, N-terminal domain"/>
    <property type="match status" value="2"/>
</dbReference>
<dbReference type="PROSITE" id="PS50222">
    <property type="entry name" value="EF_HAND_2"/>
    <property type="match status" value="7"/>
</dbReference>
<feature type="domain" description="EF-hand" evidence="7">
    <location>
        <begin position="1160"/>
        <end position="1195"/>
    </location>
</feature>
<dbReference type="InterPro" id="IPR005101">
    <property type="entry name" value="Cryptochr/Photolyase_FAD-bd"/>
</dbReference>
<feature type="domain" description="EF-hand" evidence="7">
    <location>
        <begin position="1097"/>
        <end position="1123"/>
    </location>
</feature>
<reference evidence="9" key="1">
    <citation type="submission" date="2022-11" db="EMBL/GenBank/DDBJ databases">
        <authorList>
            <person name="Morgan W.R."/>
            <person name="Tartar A."/>
        </authorList>
    </citation>
    <scope>NUCLEOTIDE SEQUENCE</scope>
    <source>
        <strain evidence="9">ARSEF 373</strain>
    </source>
</reference>
<evidence type="ECO:0000256" key="3">
    <source>
        <dbReference type="ARBA" id="ARBA00022827"/>
    </source>
</evidence>
<dbReference type="InterPro" id="IPR002048">
    <property type="entry name" value="EF_hand_dom"/>
</dbReference>
<evidence type="ECO:0000259" key="7">
    <source>
        <dbReference type="PROSITE" id="PS50222"/>
    </source>
</evidence>
<keyword evidence="4" id="KW-0106">Calcium</keyword>
<dbReference type="SMART" id="SM00054">
    <property type="entry name" value="EFh"/>
    <property type="match status" value="9"/>
</dbReference>
<dbReference type="GO" id="GO:0005737">
    <property type="term" value="C:cytoplasm"/>
    <property type="evidence" value="ECO:0007669"/>
    <property type="project" value="TreeGrafter"/>
</dbReference>
<keyword evidence="10" id="KW-1185">Reference proteome</keyword>
<dbReference type="Pfam" id="PF03441">
    <property type="entry name" value="FAD_binding_7"/>
    <property type="match status" value="2"/>
</dbReference>
<dbReference type="InterPro" id="IPR002081">
    <property type="entry name" value="Cryptochrome/DNA_photolyase_1"/>
</dbReference>
<comment type="similarity">
    <text evidence="1">Belongs to the DNA photolyase class-1 family.</text>
</comment>
<feature type="domain" description="EF-hand" evidence="7">
    <location>
        <begin position="841"/>
        <end position="876"/>
    </location>
</feature>
<dbReference type="GO" id="GO:0032922">
    <property type="term" value="P:circadian regulation of gene expression"/>
    <property type="evidence" value="ECO:0007669"/>
    <property type="project" value="TreeGrafter"/>
</dbReference>
<feature type="region of interest" description="Disordered" evidence="6">
    <location>
        <begin position="2848"/>
        <end position="2878"/>
    </location>
</feature>
<evidence type="ECO:0000259" key="8">
    <source>
        <dbReference type="PROSITE" id="PS51645"/>
    </source>
</evidence>
<dbReference type="Gene3D" id="1.10.238.10">
    <property type="entry name" value="EF-hand"/>
    <property type="match status" value="7"/>
</dbReference>